<sequence>MKERESPSRKRKREPSCCAEVRGCGGGGCSLSLPTSFLSPSFLQALPELHPCQARVTETLSCHCHYGFRPPLVLFGVARIDKTAFTRREHLPALSCQLGKTSPALPLMVVMIVEAAIDIAAWFWVVLLFRCISIVALDSKWNYCCYCHESRGREVVVGDAAA</sequence>
<feature type="transmembrane region" description="Helical" evidence="1">
    <location>
        <begin position="107"/>
        <end position="129"/>
    </location>
</feature>
<dbReference type="EMBL" id="JASCZI010062018">
    <property type="protein sequence ID" value="MED6139919.1"/>
    <property type="molecule type" value="Genomic_DNA"/>
</dbReference>
<name>A0ABU6SUK9_9FABA</name>
<proteinExistence type="predicted"/>
<keyword evidence="1" id="KW-0472">Membrane</keyword>
<accession>A0ABU6SUK9</accession>
<gene>
    <name evidence="2" type="ORF">PIB30_088419</name>
</gene>
<organism evidence="2 3">
    <name type="scientific">Stylosanthes scabra</name>
    <dbReference type="NCBI Taxonomy" id="79078"/>
    <lineage>
        <taxon>Eukaryota</taxon>
        <taxon>Viridiplantae</taxon>
        <taxon>Streptophyta</taxon>
        <taxon>Embryophyta</taxon>
        <taxon>Tracheophyta</taxon>
        <taxon>Spermatophyta</taxon>
        <taxon>Magnoliopsida</taxon>
        <taxon>eudicotyledons</taxon>
        <taxon>Gunneridae</taxon>
        <taxon>Pentapetalae</taxon>
        <taxon>rosids</taxon>
        <taxon>fabids</taxon>
        <taxon>Fabales</taxon>
        <taxon>Fabaceae</taxon>
        <taxon>Papilionoideae</taxon>
        <taxon>50 kb inversion clade</taxon>
        <taxon>dalbergioids sensu lato</taxon>
        <taxon>Dalbergieae</taxon>
        <taxon>Pterocarpus clade</taxon>
        <taxon>Stylosanthes</taxon>
    </lineage>
</organism>
<keyword evidence="1" id="KW-0812">Transmembrane</keyword>
<keyword evidence="1" id="KW-1133">Transmembrane helix</keyword>
<dbReference type="Proteomes" id="UP001341840">
    <property type="component" value="Unassembled WGS sequence"/>
</dbReference>
<protein>
    <submittedName>
        <fullName evidence="2">Uncharacterized protein</fullName>
    </submittedName>
</protein>
<evidence type="ECO:0000256" key="1">
    <source>
        <dbReference type="SAM" id="Phobius"/>
    </source>
</evidence>
<reference evidence="2 3" key="1">
    <citation type="journal article" date="2023" name="Plants (Basel)">
        <title>Bridging the Gap: Combining Genomics and Transcriptomics Approaches to Understand Stylosanthes scabra, an Orphan Legume from the Brazilian Caatinga.</title>
        <authorList>
            <person name="Ferreira-Neto J.R.C."/>
            <person name="da Silva M.D."/>
            <person name="Binneck E."/>
            <person name="de Melo N.F."/>
            <person name="da Silva R.H."/>
            <person name="de Melo A.L.T.M."/>
            <person name="Pandolfi V."/>
            <person name="Bustamante F.O."/>
            <person name="Brasileiro-Vidal A.C."/>
            <person name="Benko-Iseppon A.M."/>
        </authorList>
    </citation>
    <scope>NUCLEOTIDE SEQUENCE [LARGE SCALE GENOMIC DNA]</scope>
    <source>
        <tissue evidence="2">Leaves</tissue>
    </source>
</reference>
<keyword evidence="3" id="KW-1185">Reference proteome</keyword>
<comment type="caution">
    <text evidence="2">The sequence shown here is derived from an EMBL/GenBank/DDBJ whole genome shotgun (WGS) entry which is preliminary data.</text>
</comment>
<evidence type="ECO:0000313" key="3">
    <source>
        <dbReference type="Proteomes" id="UP001341840"/>
    </source>
</evidence>
<evidence type="ECO:0000313" key="2">
    <source>
        <dbReference type="EMBL" id="MED6139919.1"/>
    </source>
</evidence>